<evidence type="ECO:0008006" key="11">
    <source>
        <dbReference type="Google" id="ProtNLM"/>
    </source>
</evidence>
<proteinExistence type="predicted"/>
<sequence length="791" mass="91597">MFLFFGTFHVILVNPHQSEINLISTVSNICKNAARLSQQSSFYIVNAHTQIPVGQIAKRLHKNSIATTVYNHCWYIAELNHSFHPKNVLFLVKNVNRILDLILASSLRGANHQESADKISNADGNIISPFHANASKFNHNAEVQERITNSLPHFCIQIDPSLNFMNNSMRCDYDFFITYAELEHGSKLSDLVFNTTRNLFHDKLWNPKNHLIFVVSDSEGGENLPTMKIGDLRLSFGEKAKASKRKPISPMELQFFFKFFWRFFKGIKIIICLEENCFYYNPFAEHVLKYPIPNAEKIVDFVWNDWGGKGFTYELADDPTAERASMFYVWDDIFSTALEELLREKNCMLRPIPNAWVGFNYFEDGQKFGPDFFVWPRGLSPEFDDTDSSKFESTNTIEDCSLCIVTPRANFVPQPLVIFKCFDPSVWLCFLISVLLLLCMQYLFQHSQITIFGGLYTTTELFTYEETSVIITVWEYFMCGAPMRLLLGRLFTGKILFIIFSFAVLILSTVIQSRMFQLLSEYSRYAEIDTVQDLAESNVFIRVPNMTAYSHILAQHTQFGALKKKLVQDYNFYPTLELRQVTLNLAAEKYTGTTVNLDTPLSRGFDAVRKNEHFLMKMDAYLLSIPNLFLSQTNFLIKTIFAPEGVEFHRIEECFVKYPFSYSIPKNAFYFEPLNRKIVQLVESGWVKKFIEGTLQNKVWFGQLEFIVNPYGIESINQKKENQPRPFGMVDLQLAFISLGIGHFLSFLTFTVEIFVNYDETLIDRFFNRIKIFSTNSIEACISCFKRVYME</sequence>
<dbReference type="AlphaFoldDB" id="A0A9P0EXM8"/>
<gene>
    <name evidence="9" type="ORF">BEMITA_LOCUS2915</name>
</gene>
<keyword evidence="3 8" id="KW-0812">Transmembrane</keyword>
<evidence type="ECO:0000256" key="7">
    <source>
        <dbReference type="ARBA" id="ARBA00023180"/>
    </source>
</evidence>
<keyword evidence="4 8" id="KW-1133">Transmembrane helix</keyword>
<keyword evidence="5 8" id="KW-0472">Membrane</keyword>
<dbReference type="GO" id="GO:0005886">
    <property type="term" value="C:plasma membrane"/>
    <property type="evidence" value="ECO:0007669"/>
    <property type="project" value="UniProtKB-SubCell"/>
</dbReference>
<keyword evidence="7" id="KW-0325">Glycoprotein</keyword>
<evidence type="ECO:0000313" key="9">
    <source>
        <dbReference type="EMBL" id="CAH0383467.1"/>
    </source>
</evidence>
<evidence type="ECO:0000256" key="6">
    <source>
        <dbReference type="ARBA" id="ARBA00023170"/>
    </source>
</evidence>
<dbReference type="InterPro" id="IPR052192">
    <property type="entry name" value="Insect_Ionotropic_Sensory_Rcpt"/>
</dbReference>
<accession>A0A9P0EXM8</accession>
<evidence type="ECO:0000256" key="5">
    <source>
        <dbReference type="ARBA" id="ARBA00023136"/>
    </source>
</evidence>
<protein>
    <recommendedName>
        <fullName evidence="11">Ionotropic receptor</fullName>
    </recommendedName>
</protein>
<dbReference type="EMBL" id="OU963871">
    <property type="protein sequence ID" value="CAH0383467.1"/>
    <property type="molecule type" value="Genomic_DNA"/>
</dbReference>
<dbReference type="Proteomes" id="UP001152759">
    <property type="component" value="Chromosome 10"/>
</dbReference>
<keyword evidence="10" id="KW-1185">Reference proteome</keyword>
<reference evidence="9" key="1">
    <citation type="submission" date="2021-12" db="EMBL/GenBank/DDBJ databases">
        <authorList>
            <person name="King R."/>
        </authorList>
    </citation>
    <scope>NUCLEOTIDE SEQUENCE</scope>
</reference>
<feature type="transmembrane region" description="Helical" evidence="8">
    <location>
        <begin position="734"/>
        <end position="756"/>
    </location>
</feature>
<keyword evidence="6" id="KW-0675">Receptor</keyword>
<feature type="transmembrane region" description="Helical" evidence="8">
    <location>
        <begin position="425"/>
        <end position="444"/>
    </location>
</feature>
<evidence type="ECO:0000256" key="3">
    <source>
        <dbReference type="ARBA" id="ARBA00022692"/>
    </source>
</evidence>
<evidence type="ECO:0000313" key="10">
    <source>
        <dbReference type="Proteomes" id="UP001152759"/>
    </source>
</evidence>
<evidence type="ECO:0000256" key="2">
    <source>
        <dbReference type="ARBA" id="ARBA00022475"/>
    </source>
</evidence>
<comment type="subcellular location">
    <subcellularLocation>
        <location evidence="1">Cell membrane</location>
        <topology evidence="1">Multi-pass membrane protein</topology>
    </subcellularLocation>
</comment>
<dbReference type="PANTHER" id="PTHR42643">
    <property type="entry name" value="IONOTROPIC RECEPTOR 20A-RELATED"/>
    <property type="match status" value="1"/>
</dbReference>
<dbReference type="PANTHER" id="PTHR42643:SF38">
    <property type="entry name" value="IONOTROPIC RECEPTOR 100A"/>
    <property type="match status" value="1"/>
</dbReference>
<evidence type="ECO:0000256" key="4">
    <source>
        <dbReference type="ARBA" id="ARBA00022989"/>
    </source>
</evidence>
<name>A0A9P0EXM8_BEMTA</name>
<organism evidence="9 10">
    <name type="scientific">Bemisia tabaci</name>
    <name type="common">Sweetpotato whitefly</name>
    <name type="synonym">Aleurodes tabaci</name>
    <dbReference type="NCBI Taxonomy" id="7038"/>
    <lineage>
        <taxon>Eukaryota</taxon>
        <taxon>Metazoa</taxon>
        <taxon>Ecdysozoa</taxon>
        <taxon>Arthropoda</taxon>
        <taxon>Hexapoda</taxon>
        <taxon>Insecta</taxon>
        <taxon>Pterygota</taxon>
        <taxon>Neoptera</taxon>
        <taxon>Paraneoptera</taxon>
        <taxon>Hemiptera</taxon>
        <taxon>Sternorrhyncha</taxon>
        <taxon>Aleyrodoidea</taxon>
        <taxon>Aleyrodidae</taxon>
        <taxon>Aleyrodinae</taxon>
        <taxon>Bemisia</taxon>
    </lineage>
</organism>
<evidence type="ECO:0000256" key="1">
    <source>
        <dbReference type="ARBA" id="ARBA00004651"/>
    </source>
</evidence>
<evidence type="ECO:0000256" key="8">
    <source>
        <dbReference type="SAM" id="Phobius"/>
    </source>
</evidence>
<feature type="transmembrane region" description="Helical" evidence="8">
    <location>
        <begin position="491"/>
        <end position="511"/>
    </location>
</feature>
<keyword evidence="2" id="KW-1003">Cell membrane</keyword>